<dbReference type="InterPro" id="IPR010982">
    <property type="entry name" value="Lambda_DNA-bd_dom_sf"/>
</dbReference>
<evidence type="ECO:0000313" key="6">
    <source>
        <dbReference type="EMBL" id="SDM78571.1"/>
    </source>
</evidence>
<dbReference type="CDD" id="cd01392">
    <property type="entry name" value="HTH_LacI"/>
    <property type="match status" value="1"/>
</dbReference>
<keyword evidence="3" id="KW-0804">Transcription</keyword>
<protein>
    <submittedName>
        <fullName evidence="6">Transcriptional regulator, LacI family</fullName>
    </submittedName>
</protein>
<organism evidence="6 7">
    <name type="scientific">Acetanaerobacterium elongatum</name>
    <dbReference type="NCBI Taxonomy" id="258515"/>
    <lineage>
        <taxon>Bacteria</taxon>
        <taxon>Bacillati</taxon>
        <taxon>Bacillota</taxon>
        <taxon>Clostridia</taxon>
        <taxon>Eubacteriales</taxon>
        <taxon>Oscillospiraceae</taxon>
        <taxon>Acetanaerobacterium</taxon>
    </lineage>
</organism>
<dbReference type="Pfam" id="PF13377">
    <property type="entry name" value="Peripla_BP_3"/>
    <property type="match status" value="1"/>
</dbReference>
<dbReference type="STRING" id="258515.SAMN05192585_10522"/>
<dbReference type="Gene3D" id="1.10.260.40">
    <property type="entry name" value="lambda repressor-like DNA-binding domains"/>
    <property type="match status" value="1"/>
</dbReference>
<evidence type="ECO:0000259" key="4">
    <source>
        <dbReference type="PROSITE" id="PS50932"/>
    </source>
</evidence>
<evidence type="ECO:0000313" key="7">
    <source>
        <dbReference type="Proteomes" id="UP000199182"/>
    </source>
</evidence>
<feature type="domain" description="HTH cro/C1-type" evidence="5">
    <location>
        <begin position="35"/>
        <end position="68"/>
    </location>
</feature>
<dbReference type="InterPro" id="IPR001387">
    <property type="entry name" value="Cro/C1-type_HTH"/>
</dbReference>
<dbReference type="SUPFAM" id="SSF53822">
    <property type="entry name" value="Periplasmic binding protein-like I"/>
    <property type="match status" value="1"/>
</dbReference>
<dbReference type="Gene3D" id="3.40.50.2300">
    <property type="match status" value="2"/>
</dbReference>
<keyword evidence="7" id="KW-1185">Reference proteome</keyword>
<evidence type="ECO:0000256" key="3">
    <source>
        <dbReference type="ARBA" id="ARBA00023163"/>
    </source>
</evidence>
<dbReference type="EMBL" id="FNID01000005">
    <property type="protein sequence ID" value="SDM78571.1"/>
    <property type="molecule type" value="Genomic_DNA"/>
</dbReference>
<accession>A0A1G9W301</accession>
<proteinExistence type="predicted"/>
<dbReference type="SMART" id="SM00354">
    <property type="entry name" value="HTH_LACI"/>
    <property type="match status" value="1"/>
</dbReference>
<dbReference type="InterPro" id="IPR028082">
    <property type="entry name" value="Peripla_BP_I"/>
</dbReference>
<dbReference type="InterPro" id="IPR046335">
    <property type="entry name" value="LacI/GalR-like_sensor"/>
</dbReference>
<dbReference type="PANTHER" id="PTHR30146:SF109">
    <property type="entry name" value="HTH-TYPE TRANSCRIPTIONAL REGULATOR GALS"/>
    <property type="match status" value="1"/>
</dbReference>
<dbReference type="InterPro" id="IPR000843">
    <property type="entry name" value="HTH_LacI"/>
</dbReference>
<dbReference type="PANTHER" id="PTHR30146">
    <property type="entry name" value="LACI-RELATED TRANSCRIPTIONAL REPRESSOR"/>
    <property type="match status" value="1"/>
</dbReference>
<dbReference type="GO" id="GO:0000976">
    <property type="term" value="F:transcription cis-regulatory region binding"/>
    <property type="evidence" value="ECO:0007669"/>
    <property type="project" value="TreeGrafter"/>
</dbReference>
<sequence>MYYFNISFSLLYTDIPFHFYKNHIERGIILNMSVTIKDIAREAGVSVSTVSKVINGSSSISEATIQRVQYIMKLHNYYPNQRARSFAQQATHNVVFISRLERDIAFTNPHMFEILCGVQKALGKKDYALTLCGVGAEDDEIAVMERIIAQKSADGIMIHGSAISTRLAELMNQTGFPHIVIGKPDFDSQLCWIDINNYLSGEIATKHLYDCGRRSLAFIAGHLADQISAHRLQGFRTTLVQKGLPVNPDFIRYTDSTKDGSFDVMKELLSAGSLPDGVVCENNSIALGVVKAIKAARLSIPDDIAVIGFDDYPFSRIVEPMLSVVNIDVYDMGLQAGSLLVRKIKNPMLQIQSYTTLPQLMVRASTAKE</sequence>
<dbReference type="GO" id="GO:0003700">
    <property type="term" value="F:DNA-binding transcription factor activity"/>
    <property type="evidence" value="ECO:0007669"/>
    <property type="project" value="TreeGrafter"/>
</dbReference>
<dbReference type="PRINTS" id="PR00036">
    <property type="entry name" value="HTHLACI"/>
</dbReference>
<name>A0A1G9W301_9FIRM</name>
<evidence type="ECO:0000256" key="2">
    <source>
        <dbReference type="ARBA" id="ARBA00023125"/>
    </source>
</evidence>
<dbReference type="Pfam" id="PF00356">
    <property type="entry name" value="LacI"/>
    <property type="match status" value="1"/>
</dbReference>
<keyword evidence="1" id="KW-0805">Transcription regulation</keyword>
<dbReference type="PROSITE" id="PS50932">
    <property type="entry name" value="HTH_LACI_2"/>
    <property type="match status" value="1"/>
</dbReference>
<dbReference type="SUPFAM" id="SSF47413">
    <property type="entry name" value="lambda repressor-like DNA-binding domains"/>
    <property type="match status" value="1"/>
</dbReference>
<evidence type="ECO:0000256" key="1">
    <source>
        <dbReference type="ARBA" id="ARBA00023015"/>
    </source>
</evidence>
<dbReference type="PROSITE" id="PS50943">
    <property type="entry name" value="HTH_CROC1"/>
    <property type="match status" value="1"/>
</dbReference>
<dbReference type="Proteomes" id="UP000199182">
    <property type="component" value="Unassembled WGS sequence"/>
</dbReference>
<dbReference type="AlphaFoldDB" id="A0A1G9W301"/>
<evidence type="ECO:0000259" key="5">
    <source>
        <dbReference type="PROSITE" id="PS50943"/>
    </source>
</evidence>
<dbReference type="CDD" id="cd06267">
    <property type="entry name" value="PBP1_LacI_sugar_binding-like"/>
    <property type="match status" value="1"/>
</dbReference>
<keyword evidence="2" id="KW-0238">DNA-binding</keyword>
<gene>
    <name evidence="6" type="ORF">SAMN05192585_10522</name>
</gene>
<feature type="domain" description="HTH lacI-type" evidence="4">
    <location>
        <begin position="34"/>
        <end position="88"/>
    </location>
</feature>
<dbReference type="PROSITE" id="PS00356">
    <property type="entry name" value="HTH_LACI_1"/>
    <property type="match status" value="1"/>
</dbReference>
<reference evidence="6 7" key="1">
    <citation type="submission" date="2016-10" db="EMBL/GenBank/DDBJ databases">
        <authorList>
            <person name="de Groot N.N."/>
        </authorList>
    </citation>
    <scope>NUCLEOTIDE SEQUENCE [LARGE SCALE GENOMIC DNA]</scope>
    <source>
        <strain evidence="6 7">CGMCC 1.5012</strain>
    </source>
</reference>